<proteinExistence type="inferred from homology"/>
<evidence type="ECO:0000256" key="3">
    <source>
        <dbReference type="ARBA" id="ARBA00022692"/>
    </source>
</evidence>
<geneLocation type="plasmid" evidence="7">
    <name>polga1</name>
</geneLocation>
<keyword evidence="3" id="KW-0812">Transmembrane</keyword>
<dbReference type="AlphaFoldDB" id="A0A160FXD3"/>
<accession>A0A160FXD3</accession>
<protein>
    <recommendedName>
        <fullName evidence="8">LemA family protein</fullName>
    </recommendedName>
</protein>
<dbReference type="Pfam" id="PF04011">
    <property type="entry name" value="LemA"/>
    <property type="match status" value="1"/>
</dbReference>
<dbReference type="SUPFAM" id="SSF140478">
    <property type="entry name" value="LemA-like"/>
    <property type="match status" value="1"/>
</dbReference>
<dbReference type="InterPro" id="IPR023353">
    <property type="entry name" value="LemA-like_dom_sf"/>
</dbReference>
<evidence type="ECO:0000313" key="6">
    <source>
        <dbReference type="EMBL" id="ANB77856.1"/>
    </source>
</evidence>
<dbReference type="OrthoDB" id="9003576at2"/>
<keyword evidence="7" id="KW-1185">Reference proteome</keyword>
<evidence type="ECO:0000256" key="1">
    <source>
        <dbReference type="ARBA" id="ARBA00004167"/>
    </source>
</evidence>
<sequence>MRKIIAWTVMSLVAVALLGGCLPRYVPVDDTEVSAALKDVLLQYEKRAELAKDLIMLVQTAPNRNDTLVAAVTAAQADLDCIRIAPGALAEQVAFERFEIAQRQLGDALSRLLVESDNDRSFHKDPRFRSLSRQLGGVDRQVAVTQKAYNEAADRYNASLNAFPHEVEARILALHERPEFSAAAVTATRPPRTDFGTLRGSMRV</sequence>
<dbReference type="EMBL" id="CP014580">
    <property type="protein sequence ID" value="ANB77856.1"/>
    <property type="molecule type" value="Genomic_DNA"/>
</dbReference>
<evidence type="ECO:0000256" key="4">
    <source>
        <dbReference type="ARBA" id="ARBA00022989"/>
    </source>
</evidence>
<dbReference type="InterPro" id="IPR007156">
    <property type="entry name" value="MamQ_LemA"/>
</dbReference>
<evidence type="ECO:0000313" key="7">
    <source>
        <dbReference type="Proteomes" id="UP000076852"/>
    </source>
</evidence>
<dbReference type="KEGG" id="buz:AYM40_36505"/>
<reference evidence="6 7" key="1">
    <citation type="journal article" date="2016" name="Gene">
        <title>PacBio SMRT assembly of a complex multi-replicon genome reveals chlorocatechol degradative operon in a region of genome plasticity.</title>
        <authorList>
            <person name="Ricker N."/>
            <person name="Shen S.Y."/>
            <person name="Goordial J."/>
            <person name="Jin S."/>
            <person name="Fulthorpe R.R."/>
        </authorList>
    </citation>
    <scope>NUCLEOTIDE SEQUENCE [LARGE SCALE GENOMIC DNA]</scope>
    <source>
        <strain evidence="6 7">OLGA172</strain>
        <plasmid evidence="7">polga1</plasmid>
    </source>
</reference>
<dbReference type="PROSITE" id="PS51257">
    <property type="entry name" value="PROKAR_LIPOPROTEIN"/>
    <property type="match status" value="1"/>
</dbReference>
<gene>
    <name evidence="6" type="ORF">AYM40_36505</name>
</gene>
<keyword evidence="4" id="KW-1133">Transmembrane helix</keyword>
<evidence type="ECO:0008006" key="8">
    <source>
        <dbReference type="Google" id="ProtNLM"/>
    </source>
</evidence>
<dbReference type="PANTHER" id="PTHR34478:SF2">
    <property type="entry name" value="MEMBRANE PROTEIN"/>
    <property type="match status" value="1"/>
</dbReference>
<dbReference type="RefSeq" id="WP_063501034.1">
    <property type="nucleotide sequence ID" value="NZ_CP014580.1"/>
</dbReference>
<dbReference type="PANTHER" id="PTHR34478">
    <property type="entry name" value="PROTEIN LEMA"/>
    <property type="match status" value="1"/>
</dbReference>
<keyword evidence="5" id="KW-0472">Membrane</keyword>
<comment type="subcellular location">
    <subcellularLocation>
        <location evidence="1">Membrane</location>
        <topology evidence="1">Single-pass membrane protein</topology>
    </subcellularLocation>
</comment>
<keyword evidence="6" id="KW-0614">Plasmid</keyword>
<evidence type="ECO:0000256" key="5">
    <source>
        <dbReference type="ARBA" id="ARBA00023136"/>
    </source>
</evidence>
<comment type="similarity">
    <text evidence="2">Belongs to the LemA family.</text>
</comment>
<dbReference type="Gene3D" id="1.20.1440.20">
    <property type="entry name" value="LemA-like domain"/>
    <property type="match status" value="1"/>
</dbReference>
<dbReference type="Proteomes" id="UP000076852">
    <property type="component" value="Plasmid pOLGA1"/>
</dbReference>
<organism evidence="6 7">
    <name type="scientific">Paraburkholderia phytofirmans OLGA172</name>
    <dbReference type="NCBI Taxonomy" id="1417228"/>
    <lineage>
        <taxon>Bacteria</taxon>
        <taxon>Pseudomonadati</taxon>
        <taxon>Pseudomonadota</taxon>
        <taxon>Betaproteobacteria</taxon>
        <taxon>Burkholderiales</taxon>
        <taxon>Burkholderiaceae</taxon>
        <taxon>Paraburkholderia</taxon>
    </lineage>
</organism>
<name>A0A160FXD3_9BURK</name>
<dbReference type="GO" id="GO:0016020">
    <property type="term" value="C:membrane"/>
    <property type="evidence" value="ECO:0007669"/>
    <property type="project" value="UniProtKB-SubCell"/>
</dbReference>
<evidence type="ECO:0000256" key="2">
    <source>
        <dbReference type="ARBA" id="ARBA00008854"/>
    </source>
</evidence>